<dbReference type="SUPFAM" id="SSF47413">
    <property type="entry name" value="lambda repressor-like DNA-binding domains"/>
    <property type="match status" value="1"/>
</dbReference>
<dbReference type="InterPro" id="IPR010982">
    <property type="entry name" value="Lambda_DNA-bd_dom_sf"/>
</dbReference>
<evidence type="ECO:0000259" key="4">
    <source>
        <dbReference type="PROSITE" id="PS50932"/>
    </source>
</evidence>
<dbReference type="InterPro" id="IPR046335">
    <property type="entry name" value="LacI/GalR-like_sensor"/>
</dbReference>
<evidence type="ECO:0000256" key="1">
    <source>
        <dbReference type="ARBA" id="ARBA00023015"/>
    </source>
</evidence>
<proteinExistence type="predicted"/>
<dbReference type="PANTHER" id="PTHR30146:SF109">
    <property type="entry name" value="HTH-TYPE TRANSCRIPTIONAL REGULATOR GALS"/>
    <property type="match status" value="1"/>
</dbReference>
<dbReference type="PANTHER" id="PTHR30146">
    <property type="entry name" value="LACI-RELATED TRANSCRIPTIONAL REPRESSOR"/>
    <property type="match status" value="1"/>
</dbReference>
<dbReference type="CDD" id="cd01392">
    <property type="entry name" value="HTH_LacI"/>
    <property type="match status" value="1"/>
</dbReference>
<evidence type="ECO:0000313" key="6">
    <source>
        <dbReference type="Proteomes" id="UP000290218"/>
    </source>
</evidence>
<sequence length="348" mass="38555">MLITEIARKARVSPATVSRAINQPQLVAADSLARIRAVMQQHNYVPAPLNRRRGPKAHLPEQRRIGVWFVGAKANNPSLNWFQDQLLQVQSTDPRYRVDLRVMFSSTPDEPPRNLANEHLDGVIIQGMEPSAGCLAKLREIPHVWFMTRRSSSYPGDYVEPNNEENGRMAADYLKERGHKAVAVISTDPDYSAIVRRKDAFTSRATELGLTVHSILGASNPGVSYLEIAAPHGESDQLVSRLLASKPRPTGLYIPADHFCGSFFRALREAGKTAGRDFEAILGNYNPVIYHNLDHSPAAIDVNLQLLVRKVVDHLIWRIENPGLNGRMGITVSPRLIAPNHANGPATP</sequence>
<dbReference type="Proteomes" id="UP000290218">
    <property type="component" value="Unassembled WGS sequence"/>
</dbReference>
<evidence type="ECO:0000256" key="3">
    <source>
        <dbReference type="ARBA" id="ARBA00023163"/>
    </source>
</evidence>
<dbReference type="CDD" id="cd06267">
    <property type="entry name" value="PBP1_LacI_sugar_binding-like"/>
    <property type="match status" value="1"/>
</dbReference>
<protein>
    <submittedName>
        <fullName evidence="5">LacI family transcriptional regulator</fullName>
    </submittedName>
</protein>
<gene>
    <name evidence="5" type="ORF">ESB00_10275</name>
</gene>
<dbReference type="SMART" id="SM00354">
    <property type="entry name" value="HTH_LACI"/>
    <property type="match status" value="1"/>
</dbReference>
<dbReference type="GO" id="GO:0003700">
    <property type="term" value="F:DNA-binding transcription factor activity"/>
    <property type="evidence" value="ECO:0007669"/>
    <property type="project" value="TreeGrafter"/>
</dbReference>
<dbReference type="InterPro" id="IPR028082">
    <property type="entry name" value="Peripla_BP_I"/>
</dbReference>
<dbReference type="AlphaFoldDB" id="A0A4Q1CAZ9"/>
<dbReference type="SUPFAM" id="SSF53822">
    <property type="entry name" value="Periplasmic binding protein-like I"/>
    <property type="match status" value="1"/>
</dbReference>
<dbReference type="Pfam" id="PF13377">
    <property type="entry name" value="Peripla_BP_3"/>
    <property type="match status" value="1"/>
</dbReference>
<accession>A0A4Q1CAZ9</accession>
<keyword evidence="2" id="KW-0238">DNA-binding</keyword>
<dbReference type="GO" id="GO:0000976">
    <property type="term" value="F:transcription cis-regulatory region binding"/>
    <property type="evidence" value="ECO:0007669"/>
    <property type="project" value="TreeGrafter"/>
</dbReference>
<dbReference type="InterPro" id="IPR000843">
    <property type="entry name" value="HTH_LacI"/>
</dbReference>
<dbReference type="EMBL" id="SDHX01000001">
    <property type="protein sequence ID" value="RXK56234.1"/>
    <property type="molecule type" value="Genomic_DNA"/>
</dbReference>
<reference evidence="5 6" key="1">
    <citation type="submission" date="2019-01" db="EMBL/GenBank/DDBJ databases">
        <title>Lacunisphaera sp. strain TWA-58.</title>
        <authorList>
            <person name="Chen W.-M."/>
        </authorList>
    </citation>
    <scope>NUCLEOTIDE SEQUENCE [LARGE SCALE GENOMIC DNA]</scope>
    <source>
        <strain evidence="5 6">TWA-58</strain>
    </source>
</reference>
<evidence type="ECO:0000313" key="5">
    <source>
        <dbReference type="EMBL" id="RXK56234.1"/>
    </source>
</evidence>
<dbReference type="OrthoDB" id="1639518at2"/>
<organism evidence="5 6">
    <name type="scientific">Oleiharenicola lentus</name>
    <dbReference type="NCBI Taxonomy" id="2508720"/>
    <lineage>
        <taxon>Bacteria</taxon>
        <taxon>Pseudomonadati</taxon>
        <taxon>Verrucomicrobiota</taxon>
        <taxon>Opitutia</taxon>
        <taxon>Opitutales</taxon>
        <taxon>Opitutaceae</taxon>
        <taxon>Oleiharenicola</taxon>
    </lineage>
</organism>
<dbReference type="RefSeq" id="WP_129047600.1">
    <property type="nucleotide sequence ID" value="NZ_SDHX01000001.1"/>
</dbReference>
<feature type="domain" description="HTH lacI-type" evidence="4">
    <location>
        <begin position="1"/>
        <end position="55"/>
    </location>
</feature>
<comment type="caution">
    <text evidence="5">The sequence shown here is derived from an EMBL/GenBank/DDBJ whole genome shotgun (WGS) entry which is preliminary data.</text>
</comment>
<keyword evidence="1" id="KW-0805">Transcription regulation</keyword>
<dbReference type="Gene3D" id="1.10.260.40">
    <property type="entry name" value="lambda repressor-like DNA-binding domains"/>
    <property type="match status" value="1"/>
</dbReference>
<dbReference type="Gene3D" id="3.40.50.2300">
    <property type="match status" value="2"/>
</dbReference>
<dbReference type="Pfam" id="PF00356">
    <property type="entry name" value="LacI"/>
    <property type="match status" value="1"/>
</dbReference>
<keyword evidence="6" id="KW-1185">Reference proteome</keyword>
<name>A0A4Q1CAZ9_9BACT</name>
<evidence type="ECO:0000256" key="2">
    <source>
        <dbReference type="ARBA" id="ARBA00023125"/>
    </source>
</evidence>
<dbReference type="PROSITE" id="PS50932">
    <property type="entry name" value="HTH_LACI_2"/>
    <property type="match status" value="1"/>
</dbReference>
<keyword evidence="3" id="KW-0804">Transcription</keyword>